<sequence>MTVALMVLSLPWTASAQRPPVVVAGRVTDSKGETLIGVNIRLKNGTAAARTDTAGNYRISIPDAEGILVFTYLGFRTAEVPVRGRTSVSATLIPNATGLNEVVVLGYGSTAKKDLTGSVAQVRVEDLQKAPVLSFDQALAGRVAGVQVSSNDGQPGAEGINIVVRGANSLSQSNSPLYVIDGFPIEDPENMSLNPEDIKTINILKDASATAIYGARGANGVVVIETKHGQTGAPAVTATASFGFQEVTRRMAMMSPYDFVRYQFERDDQTTTDTYLTNGLTLEDYKRTSGINWQDRLFRRAPMQVYNLAVRGGNDKTKYAVSGSVSDQEGVLINTGQSRYQGRFVLDQAIGKKVNMGINVNYSRFGNDGQIASAANAGNGASSYLLYSVWGSRPVSGRSLDPATDDLGDDLIDEDIDQTMDYRVNPILSAENEHRKSVSNNLIANAFITYDIIPDLKLRISGGVESLIRRNTSFYNSLTSRGTPLFPNNTRGQFGSVNYAERNSWLNENTLTWTKRINRYNKVEVLGGFTLQGTKAAGYGFLSQNVPNESLGVAGLEQGIPGSTSSSASENRLSSFLGRVNYNYLSRYLFTVSFRADGSSKFSPENRWAYFPSAAFAWRLKEERFMKSLEIISEAKFRTSYGVTGNNRVNDFATLPALTSPVGASYSFHNGSPSTGVIQTSLGNSKLKWENTTQIDVGLDLGFLDNRIQFNADVYRKTTSDLLLNASLPTTTGFSNVFKNIGEVRNEGLELTLTTVNVRTNSFSWNSDINISFNRNKVTGLAENQDNLLSTVGWENSFNTVPLYMASLNGPAAMFFGYLTDGLYQVDDFEKSAAGTYTLKLSEPTNGMARYRVQPGDIRYKDINLDGVVDEKDRVVIGRVLPKHSGGFNNNFSYKGFDLNVFFQWSYGNQIYNANRMMFEGNVNNRANLNQFASYNDRWAADNQDSKMFRTGGYGPAGYYSDYYLEDGSYLRLKTVSLAYSLPAKLLRPTFVKSLSATVSAQNLYTWTKYSGMDPEVSVRNSALTPGFDYSAYPRARTLVFGIRAGF</sequence>
<organism evidence="10 11">
    <name type="scientific">Chitinophaga barathri</name>
    <dbReference type="NCBI Taxonomy" id="1647451"/>
    <lineage>
        <taxon>Bacteria</taxon>
        <taxon>Pseudomonadati</taxon>
        <taxon>Bacteroidota</taxon>
        <taxon>Chitinophagia</taxon>
        <taxon>Chitinophagales</taxon>
        <taxon>Chitinophagaceae</taxon>
        <taxon>Chitinophaga</taxon>
    </lineage>
</organism>
<feature type="signal peptide" evidence="8">
    <location>
        <begin position="1"/>
        <end position="16"/>
    </location>
</feature>
<dbReference type="PROSITE" id="PS52016">
    <property type="entry name" value="TONB_DEPENDENT_REC_3"/>
    <property type="match status" value="1"/>
</dbReference>
<dbReference type="Gene3D" id="2.60.40.1120">
    <property type="entry name" value="Carboxypeptidase-like, regulatory domain"/>
    <property type="match status" value="1"/>
</dbReference>
<dbReference type="Pfam" id="PF13715">
    <property type="entry name" value="CarbopepD_reg_2"/>
    <property type="match status" value="1"/>
</dbReference>
<evidence type="ECO:0000256" key="8">
    <source>
        <dbReference type="SAM" id="SignalP"/>
    </source>
</evidence>
<name>A0A3N4MHJ4_9BACT</name>
<comment type="caution">
    <text evidence="10">The sequence shown here is derived from an EMBL/GenBank/DDBJ whole genome shotgun (WGS) entry which is preliminary data.</text>
</comment>
<dbReference type="NCBIfam" id="TIGR04057">
    <property type="entry name" value="SusC_RagA_signa"/>
    <property type="match status" value="1"/>
</dbReference>
<dbReference type="SUPFAM" id="SSF49464">
    <property type="entry name" value="Carboxypeptidase regulatory domain-like"/>
    <property type="match status" value="1"/>
</dbReference>
<comment type="subcellular location">
    <subcellularLocation>
        <location evidence="1 7">Cell outer membrane</location>
        <topology evidence="1 7">Multi-pass membrane protein</topology>
    </subcellularLocation>
</comment>
<keyword evidence="4 7" id="KW-0812">Transmembrane</keyword>
<dbReference type="EMBL" id="RMBX01000004">
    <property type="protein sequence ID" value="RPD41516.1"/>
    <property type="molecule type" value="Genomic_DNA"/>
</dbReference>
<keyword evidence="11" id="KW-1185">Reference proteome</keyword>
<reference evidence="11" key="1">
    <citation type="submission" date="2018-11" db="EMBL/GenBank/DDBJ databases">
        <title>Chitinophaga lutea sp.nov., isolate from arsenic contaminated soil.</title>
        <authorList>
            <person name="Zong Y."/>
        </authorList>
    </citation>
    <scope>NUCLEOTIDE SEQUENCE [LARGE SCALE GENOMIC DNA]</scope>
    <source>
        <strain evidence="11">YLT18</strain>
    </source>
</reference>
<evidence type="ECO:0000256" key="6">
    <source>
        <dbReference type="ARBA" id="ARBA00023237"/>
    </source>
</evidence>
<dbReference type="InterPro" id="IPR012910">
    <property type="entry name" value="Plug_dom"/>
</dbReference>
<dbReference type="InterPro" id="IPR008969">
    <property type="entry name" value="CarboxyPept-like_regulatory"/>
</dbReference>
<keyword evidence="8" id="KW-0732">Signal</keyword>
<evidence type="ECO:0000256" key="4">
    <source>
        <dbReference type="ARBA" id="ARBA00022692"/>
    </source>
</evidence>
<feature type="domain" description="TonB-dependent receptor plug" evidence="9">
    <location>
        <begin position="112"/>
        <end position="221"/>
    </location>
</feature>
<dbReference type="NCBIfam" id="TIGR04056">
    <property type="entry name" value="OMP_RagA_SusC"/>
    <property type="match status" value="1"/>
</dbReference>
<evidence type="ECO:0000256" key="1">
    <source>
        <dbReference type="ARBA" id="ARBA00004571"/>
    </source>
</evidence>
<dbReference type="InterPro" id="IPR036942">
    <property type="entry name" value="Beta-barrel_TonB_sf"/>
</dbReference>
<dbReference type="AlphaFoldDB" id="A0A3N4MHJ4"/>
<dbReference type="Pfam" id="PF07715">
    <property type="entry name" value="Plug"/>
    <property type="match status" value="1"/>
</dbReference>
<proteinExistence type="inferred from homology"/>
<evidence type="ECO:0000256" key="7">
    <source>
        <dbReference type="PROSITE-ProRule" id="PRU01360"/>
    </source>
</evidence>
<dbReference type="FunFam" id="2.170.130.10:FF:000008">
    <property type="entry name" value="SusC/RagA family TonB-linked outer membrane protein"/>
    <property type="match status" value="1"/>
</dbReference>
<protein>
    <submittedName>
        <fullName evidence="10">TonB-dependent receptor</fullName>
    </submittedName>
</protein>
<dbReference type="InterPro" id="IPR039426">
    <property type="entry name" value="TonB-dep_rcpt-like"/>
</dbReference>
<dbReference type="OrthoDB" id="9768177at2"/>
<accession>A0A3N4MHJ4</accession>
<evidence type="ECO:0000259" key="9">
    <source>
        <dbReference type="Pfam" id="PF07715"/>
    </source>
</evidence>
<dbReference type="InterPro" id="IPR023997">
    <property type="entry name" value="TonB-dep_OMP_SusC/RagA_CS"/>
</dbReference>
<dbReference type="InterPro" id="IPR023996">
    <property type="entry name" value="TonB-dep_OMP_SusC/RagA"/>
</dbReference>
<dbReference type="Gene3D" id="2.170.130.10">
    <property type="entry name" value="TonB-dependent receptor, plug domain"/>
    <property type="match status" value="1"/>
</dbReference>
<evidence type="ECO:0000256" key="3">
    <source>
        <dbReference type="ARBA" id="ARBA00022452"/>
    </source>
</evidence>
<feature type="chain" id="PRO_5018236821" evidence="8">
    <location>
        <begin position="17"/>
        <end position="1047"/>
    </location>
</feature>
<dbReference type="Proteomes" id="UP000279089">
    <property type="component" value="Unassembled WGS sequence"/>
</dbReference>
<keyword evidence="5 7" id="KW-0472">Membrane</keyword>
<dbReference type="GO" id="GO:0009279">
    <property type="term" value="C:cell outer membrane"/>
    <property type="evidence" value="ECO:0007669"/>
    <property type="project" value="UniProtKB-SubCell"/>
</dbReference>
<keyword evidence="3 7" id="KW-1134">Transmembrane beta strand</keyword>
<keyword evidence="6 7" id="KW-0998">Cell outer membrane</keyword>
<dbReference type="Gene3D" id="2.40.170.20">
    <property type="entry name" value="TonB-dependent receptor, beta-barrel domain"/>
    <property type="match status" value="1"/>
</dbReference>
<evidence type="ECO:0000256" key="2">
    <source>
        <dbReference type="ARBA" id="ARBA00022448"/>
    </source>
</evidence>
<dbReference type="SUPFAM" id="SSF56935">
    <property type="entry name" value="Porins"/>
    <property type="match status" value="1"/>
</dbReference>
<dbReference type="InterPro" id="IPR037066">
    <property type="entry name" value="Plug_dom_sf"/>
</dbReference>
<comment type="similarity">
    <text evidence="7">Belongs to the TonB-dependent receptor family.</text>
</comment>
<keyword evidence="2 7" id="KW-0813">Transport</keyword>
<evidence type="ECO:0000313" key="11">
    <source>
        <dbReference type="Proteomes" id="UP000279089"/>
    </source>
</evidence>
<gene>
    <name evidence="10" type="ORF">EG028_09390</name>
</gene>
<evidence type="ECO:0000256" key="5">
    <source>
        <dbReference type="ARBA" id="ARBA00023136"/>
    </source>
</evidence>
<evidence type="ECO:0000313" key="10">
    <source>
        <dbReference type="EMBL" id="RPD41516.1"/>
    </source>
</evidence>
<keyword evidence="10" id="KW-0675">Receptor</keyword>